<reference evidence="2" key="1">
    <citation type="journal article" date="2022" name="Int. J. Mol. Sci.">
        <title>Draft Genome of Tanacetum Coccineum: Genomic Comparison of Closely Related Tanacetum-Family Plants.</title>
        <authorList>
            <person name="Yamashiro T."/>
            <person name="Shiraishi A."/>
            <person name="Nakayama K."/>
            <person name="Satake H."/>
        </authorList>
    </citation>
    <scope>NUCLEOTIDE SEQUENCE</scope>
</reference>
<reference evidence="2" key="2">
    <citation type="submission" date="2022-01" db="EMBL/GenBank/DDBJ databases">
        <authorList>
            <person name="Yamashiro T."/>
            <person name="Shiraishi A."/>
            <person name="Satake H."/>
            <person name="Nakayama K."/>
        </authorList>
    </citation>
    <scope>NUCLEOTIDE SEQUENCE</scope>
</reference>
<organism evidence="2 3">
    <name type="scientific">Tanacetum coccineum</name>
    <dbReference type="NCBI Taxonomy" id="301880"/>
    <lineage>
        <taxon>Eukaryota</taxon>
        <taxon>Viridiplantae</taxon>
        <taxon>Streptophyta</taxon>
        <taxon>Embryophyta</taxon>
        <taxon>Tracheophyta</taxon>
        <taxon>Spermatophyta</taxon>
        <taxon>Magnoliopsida</taxon>
        <taxon>eudicotyledons</taxon>
        <taxon>Gunneridae</taxon>
        <taxon>Pentapetalae</taxon>
        <taxon>asterids</taxon>
        <taxon>campanulids</taxon>
        <taxon>Asterales</taxon>
        <taxon>Asteraceae</taxon>
        <taxon>Asteroideae</taxon>
        <taxon>Anthemideae</taxon>
        <taxon>Anthemidinae</taxon>
        <taxon>Tanacetum</taxon>
    </lineage>
</organism>
<evidence type="ECO:0000313" key="2">
    <source>
        <dbReference type="EMBL" id="GJT06783.1"/>
    </source>
</evidence>
<proteinExistence type="predicted"/>
<sequence>MLPEPLKMLKIRQRARSSASRDPAHWLSFEISRWRAPRPEEMLRLKDLVANMPTGVPYTEEQIMAMVRKGKQRGHIPVVGRVRNQAKNDKTEHGLEKKTVQNQGQSPKNVKSQSQYRKNQQSNR</sequence>
<feature type="region of interest" description="Disordered" evidence="1">
    <location>
        <begin position="71"/>
        <end position="124"/>
    </location>
</feature>
<name>A0ABQ5AZR3_9ASTR</name>
<feature type="compositionally biased region" description="Basic and acidic residues" evidence="1">
    <location>
        <begin position="86"/>
        <end position="99"/>
    </location>
</feature>
<gene>
    <name evidence="2" type="ORF">Tco_0841245</name>
</gene>
<keyword evidence="3" id="KW-1185">Reference proteome</keyword>
<comment type="caution">
    <text evidence="2">The sequence shown here is derived from an EMBL/GenBank/DDBJ whole genome shotgun (WGS) entry which is preliminary data.</text>
</comment>
<accession>A0ABQ5AZR3</accession>
<dbReference type="Proteomes" id="UP001151760">
    <property type="component" value="Unassembled WGS sequence"/>
</dbReference>
<evidence type="ECO:0000256" key="1">
    <source>
        <dbReference type="SAM" id="MobiDB-lite"/>
    </source>
</evidence>
<dbReference type="EMBL" id="BQNB010012696">
    <property type="protein sequence ID" value="GJT06783.1"/>
    <property type="molecule type" value="Genomic_DNA"/>
</dbReference>
<protein>
    <submittedName>
        <fullName evidence="2">Uncharacterized protein</fullName>
    </submittedName>
</protein>
<evidence type="ECO:0000313" key="3">
    <source>
        <dbReference type="Proteomes" id="UP001151760"/>
    </source>
</evidence>
<feature type="compositionally biased region" description="Polar residues" evidence="1">
    <location>
        <begin position="100"/>
        <end position="124"/>
    </location>
</feature>